<gene>
    <name evidence="2" type="ORF">HIM_10766</name>
</gene>
<sequence length="89" mass="10275">MYAFAFLSGEDEDGYIWVLNQLQSIYELYDIRQPLVILTDRCLACIKAISRCFPASKSLLCTWHANKAVLSYCKPAFDREDEDSNSNER</sequence>
<keyword evidence="3" id="KW-1185">Reference proteome</keyword>
<protein>
    <recommendedName>
        <fullName evidence="1">MULE transposase domain-containing protein</fullName>
    </recommendedName>
</protein>
<evidence type="ECO:0000259" key="1">
    <source>
        <dbReference type="Pfam" id="PF10551"/>
    </source>
</evidence>
<dbReference type="InterPro" id="IPR018289">
    <property type="entry name" value="MULE_transposase_dom"/>
</dbReference>
<evidence type="ECO:0000313" key="3">
    <source>
        <dbReference type="Proteomes" id="UP000054481"/>
    </source>
</evidence>
<dbReference type="PANTHER" id="PTHR31569">
    <property type="entry name" value="SWIM-TYPE DOMAIN-CONTAINING PROTEIN"/>
    <property type="match status" value="1"/>
</dbReference>
<dbReference type="PANTHER" id="PTHR31569:SF4">
    <property type="entry name" value="SWIM-TYPE DOMAIN-CONTAINING PROTEIN"/>
    <property type="match status" value="1"/>
</dbReference>
<dbReference type="InterPro" id="IPR052579">
    <property type="entry name" value="Zinc_finger_SWIM"/>
</dbReference>
<accession>A0A0F7ZRL8</accession>
<dbReference type="Proteomes" id="UP000054481">
    <property type="component" value="Unassembled WGS sequence"/>
</dbReference>
<dbReference type="EMBL" id="KQ030673">
    <property type="protein sequence ID" value="KJZ69838.1"/>
    <property type="molecule type" value="Genomic_DNA"/>
</dbReference>
<dbReference type="AlphaFoldDB" id="A0A0F7ZRL8"/>
<evidence type="ECO:0000313" key="2">
    <source>
        <dbReference type="EMBL" id="KJZ69838.1"/>
    </source>
</evidence>
<organism evidence="2 3">
    <name type="scientific">Hirsutella minnesotensis 3608</name>
    <dbReference type="NCBI Taxonomy" id="1043627"/>
    <lineage>
        <taxon>Eukaryota</taxon>
        <taxon>Fungi</taxon>
        <taxon>Dikarya</taxon>
        <taxon>Ascomycota</taxon>
        <taxon>Pezizomycotina</taxon>
        <taxon>Sordariomycetes</taxon>
        <taxon>Hypocreomycetidae</taxon>
        <taxon>Hypocreales</taxon>
        <taxon>Ophiocordycipitaceae</taxon>
        <taxon>Hirsutella</taxon>
    </lineage>
</organism>
<feature type="domain" description="MULE transposase" evidence="1">
    <location>
        <begin position="2"/>
        <end position="67"/>
    </location>
</feature>
<reference evidence="2 3" key="1">
    <citation type="journal article" date="2014" name="Genome Biol. Evol.">
        <title>Comparative genomics and transcriptomics analyses reveal divergent lifestyle features of nematode endoparasitic fungus Hirsutella minnesotensis.</title>
        <authorList>
            <person name="Lai Y."/>
            <person name="Liu K."/>
            <person name="Zhang X."/>
            <person name="Zhang X."/>
            <person name="Li K."/>
            <person name="Wang N."/>
            <person name="Shu C."/>
            <person name="Wu Y."/>
            <person name="Wang C."/>
            <person name="Bushley K.E."/>
            <person name="Xiang M."/>
            <person name="Liu X."/>
        </authorList>
    </citation>
    <scope>NUCLEOTIDE SEQUENCE [LARGE SCALE GENOMIC DNA]</scope>
    <source>
        <strain evidence="2 3">3608</strain>
    </source>
</reference>
<proteinExistence type="predicted"/>
<name>A0A0F7ZRL8_9HYPO</name>
<dbReference type="OrthoDB" id="4868085at2759"/>
<dbReference type="Pfam" id="PF10551">
    <property type="entry name" value="MULE"/>
    <property type="match status" value="1"/>
</dbReference>